<gene>
    <name evidence="3" type="ORF">F0L46_21060</name>
</gene>
<evidence type="ECO:0000313" key="4">
    <source>
        <dbReference type="Proteomes" id="UP000323142"/>
    </source>
</evidence>
<evidence type="ECO:0000313" key="3">
    <source>
        <dbReference type="EMBL" id="KAA2235236.1"/>
    </source>
</evidence>
<reference evidence="3 4" key="2">
    <citation type="submission" date="2019-09" db="EMBL/GenBank/DDBJ databases">
        <authorList>
            <person name="Jin C."/>
        </authorList>
    </citation>
    <scope>NUCLEOTIDE SEQUENCE [LARGE SCALE GENOMIC DNA]</scope>
    <source>
        <strain evidence="3 4">BN140002</strain>
    </source>
</reference>
<dbReference type="RefSeq" id="WP_149821265.1">
    <property type="nucleotide sequence ID" value="NZ_VUOA01000037.1"/>
</dbReference>
<dbReference type="PANTHER" id="PTHR12526:SF510">
    <property type="entry name" value="D-INOSITOL 3-PHOSPHATE GLYCOSYLTRANSFERASE"/>
    <property type="match status" value="1"/>
</dbReference>
<dbReference type="SUPFAM" id="SSF53756">
    <property type="entry name" value="UDP-Glycosyltransferase/glycogen phosphorylase"/>
    <property type="match status" value="1"/>
</dbReference>
<organism evidence="3 4">
    <name type="scientific">Salinarimonas soli</name>
    <dbReference type="NCBI Taxonomy" id="1638099"/>
    <lineage>
        <taxon>Bacteria</taxon>
        <taxon>Pseudomonadati</taxon>
        <taxon>Pseudomonadota</taxon>
        <taxon>Alphaproteobacteria</taxon>
        <taxon>Hyphomicrobiales</taxon>
        <taxon>Salinarimonadaceae</taxon>
        <taxon>Salinarimonas</taxon>
    </lineage>
</organism>
<sequence length="378" mass="39840">MVRHPQKILVVYWGRRGLNALVHEILGAFGRRGDTDYLVSLSRHNSDLPAFAVLGGRIVLADIFQRSPGALNLARLRALRRSVAALVREQGITDVVTLMPHVWSFAVSSAFREGGARYHTVIHDAIRHPGDGTGVVLPLLLRDALTADTVFTLSEGVAAELQRRQGIEASRLKVLFHPATGPANLAPVAPPAGEPWRFLFLGRIMPYKGLPLFVDMVSRLRAEGRAVEATVMGEGGLGSNEAALAALGAKVVNRWVSDAEIASALREHHALVLSHIEASQSGVAATALGAGLPVIATPVGGLKEQVRDRTTGLLAREANAAALAEAAREMMDVPGLHSRLASGAAAACATTSGDAFVEALLSALARGPDHASAARSRA</sequence>
<accession>A0A5B2V8U8</accession>
<comment type="caution">
    <text evidence="3">The sequence shown here is derived from an EMBL/GenBank/DDBJ whole genome shotgun (WGS) entry which is preliminary data.</text>
</comment>
<protein>
    <submittedName>
        <fullName evidence="3">Glycosyltransferase family 4 protein</fullName>
    </submittedName>
</protein>
<keyword evidence="1" id="KW-0328">Glycosyltransferase</keyword>
<dbReference type="GO" id="GO:0016757">
    <property type="term" value="F:glycosyltransferase activity"/>
    <property type="evidence" value="ECO:0007669"/>
    <property type="project" value="UniProtKB-KW"/>
</dbReference>
<proteinExistence type="predicted"/>
<dbReference type="EMBL" id="VUOA01000037">
    <property type="protein sequence ID" value="KAA2235236.1"/>
    <property type="molecule type" value="Genomic_DNA"/>
</dbReference>
<keyword evidence="2 3" id="KW-0808">Transferase</keyword>
<keyword evidence="4" id="KW-1185">Reference proteome</keyword>
<dbReference type="CDD" id="cd03801">
    <property type="entry name" value="GT4_PimA-like"/>
    <property type="match status" value="1"/>
</dbReference>
<name>A0A5B2V8U8_9HYPH</name>
<dbReference type="Gene3D" id="3.40.50.2000">
    <property type="entry name" value="Glycogen Phosphorylase B"/>
    <property type="match status" value="2"/>
</dbReference>
<evidence type="ECO:0000256" key="1">
    <source>
        <dbReference type="ARBA" id="ARBA00022676"/>
    </source>
</evidence>
<dbReference type="OrthoDB" id="9790710at2"/>
<reference evidence="3 4" key="1">
    <citation type="submission" date="2019-09" db="EMBL/GenBank/DDBJ databases">
        <title>Salinarimonas rosea gen. nov., sp. nov., a new member of the a-2 subgroup of the Proteobacteria.</title>
        <authorList>
            <person name="Liu J."/>
        </authorList>
    </citation>
    <scope>NUCLEOTIDE SEQUENCE [LARGE SCALE GENOMIC DNA]</scope>
    <source>
        <strain evidence="3 4">BN140002</strain>
    </source>
</reference>
<dbReference type="AlphaFoldDB" id="A0A5B2V8U8"/>
<dbReference type="Pfam" id="PF13692">
    <property type="entry name" value="Glyco_trans_1_4"/>
    <property type="match status" value="1"/>
</dbReference>
<dbReference type="Proteomes" id="UP000323142">
    <property type="component" value="Unassembled WGS sequence"/>
</dbReference>
<evidence type="ECO:0000256" key="2">
    <source>
        <dbReference type="ARBA" id="ARBA00022679"/>
    </source>
</evidence>
<dbReference type="PANTHER" id="PTHR12526">
    <property type="entry name" value="GLYCOSYLTRANSFERASE"/>
    <property type="match status" value="1"/>
</dbReference>